<dbReference type="RefSeq" id="WP_136494906.1">
    <property type="nucleotide sequence ID" value="NZ_CP046052.1"/>
</dbReference>
<feature type="domain" description="AB hydrolase-1" evidence="1">
    <location>
        <begin position="35"/>
        <end position="275"/>
    </location>
</feature>
<dbReference type="KEGG" id="mhey:H2LOC_002275"/>
<proteinExistence type="predicted"/>
<dbReference type="InterPro" id="IPR029058">
    <property type="entry name" value="AB_hydrolase_fold"/>
</dbReference>
<evidence type="ECO:0000313" key="3">
    <source>
        <dbReference type="Proteomes" id="UP000309061"/>
    </source>
</evidence>
<dbReference type="InterPro" id="IPR050228">
    <property type="entry name" value="Carboxylesterase_BioH"/>
</dbReference>
<dbReference type="PANTHER" id="PTHR43194:SF2">
    <property type="entry name" value="PEROXISOMAL MEMBRANE PROTEIN LPX1"/>
    <property type="match status" value="1"/>
</dbReference>
<dbReference type="PANTHER" id="PTHR43194">
    <property type="entry name" value="HYDROLASE ALPHA/BETA FOLD FAMILY"/>
    <property type="match status" value="1"/>
</dbReference>
<evidence type="ECO:0000313" key="2">
    <source>
        <dbReference type="EMBL" id="QGM44607.1"/>
    </source>
</evidence>
<dbReference type="AlphaFoldDB" id="A0A6B8KA51"/>
<keyword evidence="2" id="KW-0378">Hydrolase</keyword>
<organism evidence="2 3">
    <name type="scientific">Methylocystis heyeri</name>
    <dbReference type="NCBI Taxonomy" id="391905"/>
    <lineage>
        <taxon>Bacteria</taxon>
        <taxon>Pseudomonadati</taxon>
        <taxon>Pseudomonadota</taxon>
        <taxon>Alphaproteobacteria</taxon>
        <taxon>Hyphomicrobiales</taxon>
        <taxon>Methylocystaceae</taxon>
        <taxon>Methylocystis</taxon>
    </lineage>
</organism>
<name>A0A6B8KA51_9HYPH</name>
<dbReference type="Gene3D" id="3.40.50.1820">
    <property type="entry name" value="alpha/beta hydrolase"/>
    <property type="match status" value="1"/>
</dbReference>
<reference evidence="2 3" key="1">
    <citation type="submission" date="2019-11" db="EMBL/GenBank/DDBJ databases">
        <title>The genome sequence of Methylocystis heyeri.</title>
        <authorList>
            <person name="Oshkin I.Y."/>
            <person name="Miroshnikov K."/>
            <person name="Dedysh S.N."/>
        </authorList>
    </citation>
    <scope>NUCLEOTIDE SEQUENCE [LARGE SCALE GENOMIC DNA]</scope>
    <source>
        <strain evidence="2 3">H2</strain>
    </source>
</reference>
<dbReference type="Pfam" id="PF00561">
    <property type="entry name" value="Abhydrolase_1"/>
    <property type="match status" value="1"/>
</dbReference>
<dbReference type="OrthoDB" id="9791366at2"/>
<dbReference type="GO" id="GO:0016787">
    <property type="term" value="F:hydrolase activity"/>
    <property type="evidence" value="ECO:0007669"/>
    <property type="project" value="UniProtKB-KW"/>
</dbReference>
<dbReference type="InterPro" id="IPR000073">
    <property type="entry name" value="AB_hydrolase_1"/>
</dbReference>
<gene>
    <name evidence="2" type="ORF">H2LOC_002275</name>
</gene>
<accession>A0A6B8KA51</accession>
<dbReference type="SUPFAM" id="SSF53474">
    <property type="entry name" value="alpha/beta-Hydrolases"/>
    <property type="match status" value="1"/>
</dbReference>
<keyword evidence="3" id="KW-1185">Reference proteome</keyword>
<protein>
    <submittedName>
        <fullName evidence="2">Alpha/beta fold hydrolase</fullName>
    </submittedName>
</protein>
<dbReference type="EMBL" id="CP046052">
    <property type="protein sequence ID" value="QGM44607.1"/>
    <property type="molecule type" value="Genomic_DNA"/>
</dbReference>
<evidence type="ECO:0000259" key="1">
    <source>
        <dbReference type="Pfam" id="PF00561"/>
    </source>
</evidence>
<dbReference type="Proteomes" id="UP000309061">
    <property type="component" value="Chromosome"/>
</dbReference>
<sequence>MLDAVAHPQSRFYRSADGLTLHYFDWPSPDEGLAPVVCLPGLARPADDFDFLAPALAEQGRRVLALDHRGRGASQWDEDWRHYDLSVEQDDILRFLADAGVSSAIFVGTSRGGLHMMRLAGAFPGLVRAGVLNDIGPEIPVKGLMAIKRYVGKLPALATLDDAIGLMRLTAGEKFSAVTAGEWEIFARHTFEEKNGRMAFRYDPALAHTLDDVAEDMEPYDFWNGFDALAQGPLLTLRGENSDILTPDILQRMAARAPRMERHTIAGQAHAPLLLDAPTIACVTDFIRRVA</sequence>